<evidence type="ECO:0000313" key="2">
    <source>
        <dbReference type="EMBL" id="VCU69673.1"/>
    </source>
</evidence>
<dbReference type="Gene3D" id="3.10.350.10">
    <property type="entry name" value="LysM domain"/>
    <property type="match status" value="1"/>
</dbReference>
<keyword evidence="3" id="KW-1185">Reference proteome</keyword>
<dbReference type="Pfam" id="PF01476">
    <property type="entry name" value="LysM"/>
    <property type="match status" value="1"/>
</dbReference>
<dbReference type="SUPFAM" id="SSF54106">
    <property type="entry name" value="LysM domain"/>
    <property type="match status" value="1"/>
</dbReference>
<dbReference type="InterPro" id="IPR016930">
    <property type="entry name" value="UCP029644"/>
</dbReference>
<dbReference type="InterPro" id="IPR036779">
    <property type="entry name" value="LysM_dom_sf"/>
</dbReference>
<sequence>MNDYERAGPARDEKRPRTPWGVFIKPGLFAALGCLLAIASSAGAQPVGEPLRHEVRTGDTLYDLAQAYLEDPGQWPELARANGNPRPNRLRPGSIVLVPDALLRRKPGGARIVHVSGEVRYATRGGASGVLETGMKLIDGDRVETGSGGFATLEMADGSVVRITGDSVLRLDRVKYSLVKKRADTALSLDKGRVESSVAPQRASGSRFQVGTPLMAAGVRGTEFGVSVAGGNRATSDVLEGEVELQVGRSGNTARVLAGSGGAVAAGDTVPALAPLLAAPDLSGAPALQQRPLIDLPFPALAGAASYRAFIWPAQAPGGVVGNVVAEGPRVRFAGLEDGDYVVRVNAIDALGIEGRPAVLPIRLKARPEPPVTLAPPDAGTIEAGEATLRWTQAEGIASYRLQVARDQAFTDLIVDEAAQQGESRTLPGLSSGTYFWRIGSVAAGKDGRPDAGPFGDPRRFMVRLPVAGSLGMAQDGDQAVLSWDGEEGQQYLVQIARAADFSTIVAEQRTAQRQWALDGLPGGQYFVRIQATDGDGYVRDFTRAQQFRIYRFVRSGSGPLRMGDGQEIQLQ</sequence>
<feature type="domain" description="LysM" evidence="1">
    <location>
        <begin position="51"/>
        <end position="98"/>
    </location>
</feature>
<evidence type="ECO:0000259" key="1">
    <source>
        <dbReference type="PROSITE" id="PS51782"/>
    </source>
</evidence>
<gene>
    <name evidence="2" type="ORF">PIGHUM_01736</name>
</gene>
<dbReference type="Gene3D" id="2.60.40.10">
    <property type="entry name" value="Immunoglobulins"/>
    <property type="match status" value="2"/>
</dbReference>
<dbReference type="InterPro" id="IPR006860">
    <property type="entry name" value="FecR"/>
</dbReference>
<proteinExistence type="predicted"/>
<dbReference type="RefSeq" id="WP_124079187.1">
    <property type="nucleotide sequence ID" value="NZ_UWPJ01000015.1"/>
</dbReference>
<dbReference type="InterPro" id="IPR003961">
    <property type="entry name" value="FN3_dom"/>
</dbReference>
<accession>A0A3P4B049</accession>
<evidence type="ECO:0000313" key="3">
    <source>
        <dbReference type="Proteomes" id="UP000277294"/>
    </source>
</evidence>
<dbReference type="EMBL" id="UWPJ01000015">
    <property type="protein sequence ID" value="VCU69673.1"/>
    <property type="molecule type" value="Genomic_DNA"/>
</dbReference>
<reference evidence="2 3" key="1">
    <citation type="submission" date="2018-10" db="EMBL/GenBank/DDBJ databases">
        <authorList>
            <person name="Criscuolo A."/>
        </authorList>
    </citation>
    <scope>NUCLEOTIDE SEQUENCE [LARGE SCALE GENOMIC DNA]</scope>
    <source>
        <strain evidence="2">DnA1</strain>
    </source>
</reference>
<dbReference type="Gene3D" id="2.60.120.1440">
    <property type="match status" value="1"/>
</dbReference>
<dbReference type="Pfam" id="PF04773">
    <property type="entry name" value="FecR"/>
    <property type="match status" value="1"/>
</dbReference>
<dbReference type="AlphaFoldDB" id="A0A3P4B049"/>
<dbReference type="Proteomes" id="UP000277294">
    <property type="component" value="Unassembled WGS sequence"/>
</dbReference>
<dbReference type="InterPro" id="IPR013783">
    <property type="entry name" value="Ig-like_fold"/>
</dbReference>
<dbReference type="InterPro" id="IPR018392">
    <property type="entry name" value="LysM"/>
</dbReference>
<name>A0A3P4B049_9BURK</name>
<dbReference type="OrthoDB" id="9813091at2"/>
<dbReference type="PROSITE" id="PS51782">
    <property type="entry name" value="LYSM"/>
    <property type="match status" value="1"/>
</dbReference>
<dbReference type="CDD" id="cd00063">
    <property type="entry name" value="FN3"/>
    <property type="match status" value="1"/>
</dbReference>
<protein>
    <submittedName>
        <fullName evidence="2">FecR protein</fullName>
    </submittedName>
</protein>
<dbReference type="PIRSF" id="PIRSF029644">
    <property type="entry name" value="UCP029644"/>
    <property type="match status" value="1"/>
</dbReference>
<organism evidence="2 3">
    <name type="scientific">Pigmentiphaga humi</name>
    <dbReference type="NCBI Taxonomy" id="2478468"/>
    <lineage>
        <taxon>Bacteria</taxon>
        <taxon>Pseudomonadati</taxon>
        <taxon>Pseudomonadota</taxon>
        <taxon>Betaproteobacteria</taxon>
        <taxon>Burkholderiales</taxon>
        <taxon>Alcaligenaceae</taxon>
        <taxon>Pigmentiphaga</taxon>
    </lineage>
</organism>
<dbReference type="SMART" id="SM00257">
    <property type="entry name" value="LysM"/>
    <property type="match status" value="1"/>
</dbReference>
<dbReference type="PANTHER" id="PTHR38731">
    <property type="entry name" value="LIPL45-RELATED LIPOPROTEIN-RELATED"/>
    <property type="match status" value="1"/>
</dbReference>